<comment type="similarity">
    <text evidence="1">Belongs to the RUS1 family.</text>
</comment>
<protein>
    <submittedName>
        <fullName evidence="4">Protein root UVB sensitive 1, chloroplastic</fullName>
    </submittedName>
</protein>
<feature type="domain" description="Protein root UVB sensitive/RUS" evidence="2">
    <location>
        <begin position="193"/>
        <end position="431"/>
    </location>
</feature>
<dbReference type="PANTHER" id="PTHR12770:SF22">
    <property type="entry name" value="PROTEIN ROOT UVB SENSITIVE 1, CHLOROPLASTIC"/>
    <property type="match status" value="1"/>
</dbReference>
<evidence type="ECO:0000313" key="4">
    <source>
        <dbReference type="EMBL" id="PXF47870.1"/>
    </source>
</evidence>
<evidence type="ECO:0000259" key="2">
    <source>
        <dbReference type="Pfam" id="PF04884"/>
    </source>
</evidence>
<dbReference type="InterPro" id="IPR054549">
    <property type="entry name" value="UVB_sens_RUS_dom"/>
</dbReference>
<dbReference type="InterPro" id="IPR055412">
    <property type="entry name" value="UVB_sens_C"/>
</dbReference>
<dbReference type="AlphaFoldDB" id="A0A2V3J3A7"/>
<organism evidence="4 5">
    <name type="scientific">Gracilariopsis chorda</name>
    <dbReference type="NCBI Taxonomy" id="448386"/>
    <lineage>
        <taxon>Eukaryota</taxon>
        <taxon>Rhodophyta</taxon>
        <taxon>Florideophyceae</taxon>
        <taxon>Rhodymeniophycidae</taxon>
        <taxon>Gracilariales</taxon>
        <taxon>Gracilariaceae</taxon>
        <taxon>Gracilariopsis</taxon>
    </lineage>
</organism>
<proteinExistence type="inferred from homology"/>
<keyword evidence="5" id="KW-1185">Reference proteome</keyword>
<sequence>MVHATSPAFTFHLCGAPRSSNTFSRSTQLRKTQFSHIPPRSFSRPSSSYSSVIAWLSRNPLEDSAIIHAAKACGLPVVRVYENDAITVTHIARATRSHTIYLSSTRYPFCFSFFQIHNLLPIPVQTIATLSSDAAPPLILSNTSVAVGALGSVRPLLYEKKGDTVTKFYGSDEDRSSKEKRLHPRKEVDERSTWDKVIARIVRVYLPRGFPHTTTPDYISFTKYRTLQNLASAIMSVISTEALLFGLGLGKKVAAGAAAANWVLKDGASYIAKILYGSVFGSKFDDDPKSWRIAADIVEDVGGAIEIMTPLFPMAYFLPLASFAVCLKGMSLMTGTATRHVVYRSLAASGMQNTGDIATKGESQGVTMKMLGLGLGIIVSSKIGQNYYALLGAYGLLACVHIAANWKSVQCVQFSFFNKQRASILIDRHLDRLPLPTPHDVSSIEKIVLPPWKGFQPSVKIGAGVAESVLCSEDLNDARKLFRKERFMIFAKDKGSTLKVLLRENATPTDALRAYYTAKKFMKSNKRTREALQESLTFMRRNISSFEQQTITAGWDTRHMLLADDTVRVKW</sequence>
<dbReference type="EMBL" id="NBIV01000018">
    <property type="protein sequence ID" value="PXF47870.1"/>
    <property type="molecule type" value="Genomic_DNA"/>
</dbReference>
<dbReference type="Pfam" id="PF04884">
    <property type="entry name" value="UVB_sens_prot"/>
    <property type="match status" value="1"/>
</dbReference>
<feature type="domain" description="Root UVB sensitive protein C-terminal" evidence="3">
    <location>
        <begin position="454"/>
        <end position="571"/>
    </location>
</feature>
<dbReference type="OrthoDB" id="364779at2759"/>
<gene>
    <name evidence="4" type="ORF">BWQ96_02256</name>
</gene>
<dbReference type="PANTHER" id="PTHR12770">
    <property type="entry name" value="RUS1 FAMILY PROTEIN C16ORF58"/>
    <property type="match status" value="1"/>
</dbReference>
<comment type="caution">
    <text evidence="4">The sequence shown here is derived from an EMBL/GenBank/DDBJ whole genome shotgun (WGS) entry which is preliminary data.</text>
</comment>
<dbReference type="Proteomes" id="UP000247409">
    <property type="component" value="Unassembled WGS sequence"/>
</dbReference>
<evidence type="ECO:0000259" key="3">
    <source>
        <dbReference type="Pfam" id="PF24160"/>
    </source>
</evidence>
<accession>A0A2V3J3A7</accession>
<reference evidence="4 5" key="1">
    <citation type="journal article" date="2018" name="Mol. Biol. Evol.">
        <title>Analysis of the draft genome of the red seaweed Gracilariopsis chorda provides insights into genome size evolution in Rhodophyta.</title>
        <authorList>
            <person name="Lee J."/>
            <person name="Yang E.C."/>
            <person name="Graf L."/>
            <person name="Yang J.H."/>
            <person name="Qiu H."/>
            <person name="Zel Zion U."/>
            <person name="Chan C.X."/>
            <person name="Stephens T.G."/>
            <person name="Weber A.P.M."/>
            <person name="Boo G.H."/>
            <person name="Boo S.M."/>
            <person name="Kim K.M."/>
            <person name="Shin Y."/>
            <person name="Jung M."/>
            <person name="Lee S.J."/>
            <person name="Yim H.S."/>
            <person name="Lee J.H."/>
            <person name="Bhattacharya D."/>
            <person name="Yoon H.S."/>
        </authorList>
    </citation>
    <scope>NUCLEOTIDE SEQUENCE [LARGE SCALE GENOMIC DNA]</scope>
    <source>
        <strain evidence="4 5">SKKU-2015</strain>
        <tissue evidence="4">Whole body</tissue>
    </source>
</reference>
<name>A0A2V3J3A7_9FLOR</name>
<evidence type="ECO:0000313" key="5">
    <source>
        <dbReference type="Proteomes" id="UP000247409"/>
    </source>
</evidence>
<dbReference type="Pfam" id="PF24160">
    <property type="entry name" value="UVB_sens_C"/>
    <property type="match status" value="1"/>
</dbReference>
<dbReference type="InterPro" id="IPR006968">
    <property type="entry name" value="RUS_fam"/>
</dbReference>
<evidence type="ECO:0000256" key="1">
    <source>
        <dbReference type="ARBA" id="ARBA00007558"/>
    </source>
</evidence>